<dbReference type="GO" id="GO:0005829">
    <property type="term" value="C:cytosol"/>
    <property type="evidence" value="ECO:0007669"/>
    <property type="project" value="TreeGrafter"/>
</dbReference>
<accession>A0A367RL57</accession>
<dbReference type="EMBL" id="LXQD01000121">
    <property type="protein sequence ID" value="RCJ37306.1"/>
    <property type="molecule type" value="Genomic_DNA"/>
</dbReference>
<dbReference type="FunFam" id="1.10.1200.10:FF:000005">
    <property type="entry name" value="Nonribosomal peptide synthetase 1"/>
    <property type="match status" value="1"/>
</dbReference>
<keyword evidence="3" id="KW-0596">Phosphopantetheine</keyword>
<dbReference type="Gene3D" id="3.30.559.10">
    <property type="entry name" value="Chloramphenicol acetyltransferase-like domain"/>
    <property type="match status" value="1"/>
</dbReference>
<dbReference type="InterPro" id="IPR000873">
    <property type="entry name" value="AMP-dep_synth/lig_dom"/>
</dbReference>
<dbReference type="GO" id="GO:0043041">
    <property type="term" value="P:amino acid activation for nonribosomal peptide biosynthetic process"/>
    <property type="evidence" value="ECO:0007669"/>
    <property type="project" value="TreeGrafter"/>
</dbReference>
<comment type="caution">
    <text evidence="6">The sequence shown here is derived from an EMBL/GenBank/DDBJ whole genome shotgun (WGS) entry which is preliminary data.</text>
</comment>
<dbReference type="SMART" id="SM00823">
    <property type="entry name" value="PKS_PP"/>
    <property type="match status" value="1"/>
</dbReference>
<dbReference type="InterPro" id="IPR036736">
    <property type="entry name" value="ACP-like_sf"/>
</dbReference>
<keyword evidence="7" id="KW-1185">Reference proteome</keyword>
<dbReference type="Gene3D" id="3.40.50.980">
    <property type="match status" value="2"/>
</dbReference>
<dbReference type="Gene3D" id="1.10.1200.10">
    <property type="entry name" value="ACP-like"/>
    <property type="match status" value="1"/>
</dbReference>
<dbReference type="InterPro" id="IPR010071">
    <property type="entry name" value="AA_adenyl_dom"/>
</dbReference>
<dbReference type="PANTHER" id="PTHR45527:SF1">
    <property type="entry name" value="FATTY ACID SYNTHASE"/>
    <property type="match status" value="1"/>
</dbReference>
<dbReference type="SUPFAM" id="SSF47336">
    <property type="entry name" value="ACP-like"/>
    <property type="match status" value="1"/>
</dbReference>
<evidence type="ECO:0000256" key="2">
    <source>
        <dbReference type="ARBA" id="ARBA00006432"/>
    </source>
</evidence>
<protein>
    <recommendedName>
        <fullName evidence="5">Carrier domain-containing protein</fullName>
    </recommendedName>
</protein>
<dbReference type="FunFam" id="3.30.300.30:FF:000010">
    <property type="entry name" value="Enterobactin synthetase component F"/>
    <property type="match status" value="1"/>
</dbReference>
<dbReference type="GO" id="GO:0008610">
    <property type="term" value="P:lipid biosynthetic process"/>
    <property type="evidence" value="ECO:0007669"/>
    <property type="project" value="UniProtKB-ARBA"/>
</dbReference>
<dbReference type="InterPro" id="IPR006162">
    <property type="entry name" value="Ppantetheine_attach_site"/>
</dbReference>
<evidence type="ECO:0000256" key="3">
    <source>
        <dbReference type="ARBA" id="ARBA00022450"/>
    </source>
</evidence>
<dbReference type="Gene3D" id="2.30.38.10">
    <property type="entry name" value="Luciferase, Domain 3"/>
    <property type="match status" value="1"/>
</dbReference>
<dbReference type="GO" id="GO:0044550">
    <property type="term" value="P:secondary metabolite biosynthetic process"/>
    <property type="evidence" value="ECO:0007669"/>
    <property type="project" value="UniProtKB-ARBA"/>
</dbReference>
<dbReference type="InterPro" id="IPR001242">
    <property type="entry name" value="Condensation_dom"/>
</dbReference>
<dbReference type="Gene3D" id="3.30.300.30">
    <property type="match status" value="1"/>
</dbReference>
<dbReference type="Pfam" id="PF13193">
    <property type="entry name" value="AMP-binding_C"/>
    <property type="match status" value="1"/>
</dbReference>
<dbReference type="SUPFAM" id="SSF52777">
    <property type="entry name" value="CoA-dependent acyltransferases"/>
    <property type="match status" value="1"/>
</dbReference>
<dbReference type="CDD" id="cd17646">
    <property type="entry name" value="A_NRPS_AB3403-like"/>
    <property type="match status" value="1"/>
</dbReference>
<dbReference type="InterPro" id="IPR009081">
    <property type="entry name" value="PP-bd_ACP"/>
</dbReference>
<dbReference type="InterPro" id="IPR020845">
    <property type="entry name" value="AMP-binding_CS"/>
</dbReference>
<dbReference type="Proteomes" id="UP000252107">
    <property type="component" value="Unassembled WGS sequence"/>
</dbReference>
<dbReference type="PROSITE" id="PS00012">
    <property type="entry name" value="PHOSPHOPANTETHEINE"/>
    <property type="match status" value="1"/>
</dbReference>
<proteinExistence type="inferred from homology"/>
<dbReference type="InterPro" id="IPR025110">
    <property type="entry name" value="AMP-bd_C"/>
</dbReference>
<dbReference type="GO" id="GO:0031177">
    <property type="term" value="F:phosphopantetheine binding"/>
    <property type="evidence" value="ECO:0007669"/>
    <property type="project" value="InterPro"/>
</dbReference>
<evidence type="ECO:0000259" key="5">
    <source>
        <dbReference type="PROSITE" id="PS50075"/>
    </source>
</evidence>
<dbReference type="CDD" id="cd19531">
    <property type="entry name" value="LCL_NRPS-like"/>
    <property type="match status" value="1"/>
</dbReference>
<dbReference type="Pfam" id="PF00668">
    <property type="entry name" value="Condensation"/>
    <property type="match status" value="1"/>
</dbReference>
<dbReference type="SUPFAM" id="SSF56801">
    <property type="entry name" value="Acetyl-CoA synthetase-like"/>
    <property type="match status" value="1"/>
</dbReference>
<dbReference type="FunFam" id="3.40.50.980:FF:000001">
    <property type="entry name" value="Non-ribosomal peptide synthetase"/>
    <property type="match status" value="1"/>
</dbReference>
<sequence>MTLLAAFKTLLYRYSGSEDIVVGSPIANRNHAQIEELIGFFVNTLVLRTKLESNFTFEELLTQVREVALEAYAHQDLPFELLVEQLQPQRSLSHTPLFQVMFVLQNAPHSELELPGLDWSVLESDSSTAKFDLTLFVEEENSGLKASFEYNTDLFEVATIERMVGHLQTLLSGIVANSRQPLWQLPLLTSSEKVQLLEWNNTEIEYPKSCIHQLFETQVERTPDAVAVVYANQKLTYRELNTRANQLAHYLQKQGVKPQTLVGICAERSLEMIVGLLGILKVGCAYVPLDPDYPQQRLALMIEEIDSLVLLTQQHLVDKLSQHPAQIICLDSDWEKIKLERTQNPNTNVSPDDVVYVIYTSGSTGKPKGAINIHQALCNRLFWMQDALQLKPIDRVLQKTPFSFDVSVWEFFWPLLTGASLVFAKPSGHRDSAYLVELIADEQITTVHFVPSMLQVFLAEPELENCHSLKRVICSGEALGFELQQRFFAGVDAQLYNLYGPTEAAIDVTCWHCQPNSQQAIVPIGRPIANTQIYILDKYLQPVPIGVPGELHIGGVALAKGYLHREDLTAEKFIANPFKDEMATSSPRLYKTGDRACYAADGTIEYLGRIDFQVKIRGFRIELGEIEAVLATYPLVREVVVIASEDEVGSKRLVAYIVPQKDQTNFTNELQDFLKTQLPNYMMPAAFVMLEALPLMPNGKVNRQALPAPNLEQSKLEGTFIAPQTAAEEVIAGIWGQVLGLNEIGIHDNFFELGGHSLMVTQVTSRLRQAFQVELPIRNLFESPTVAGLTDALAKIWGDRQVVEEIAQTWQEVEKISTEEVEIILSTQIN</sequence>
<dbReference type="FunFam" id="2.30.38.10:FF:000001">
    <property type="entry name" value="Non-ribosomal peptide synthetase PvdI"/>
    <property type="match status" value="1"/>
</dbReference>
<dbReference type="InterPro" id="IPR023213">
    <property type="entry name" value="CAT-like_dom_sf"/>
</dbReference>
<evidence type="ECO:0000256" key="1">
    <source>
        <dbReference type="ARBA" id="ARBA00001957"/>
    </source>
</evidence>
<evidence type="ECO:0000313" key="6">
    <source>
        <dbReference type="EMBL" id="RCJ37306.1"/>
    </source>
</evidence>
<reference evidence="6" key="1">
    <citation type="submission" date="2016-04" db="EMBL/GenBank/DDBJ databases">
        <authorList>
            <person name="Tabuchi Yagui T.R."/>
        </authorList>
    </citation>
    <scope>NUCLEOTIDE SEQUENCE [LARGE SCALE GENOMIC DNA]</scope>
    <source>
        <strain evidence="6">NIES-26</strain>
    </source>
</reference>
<dbReference type="Pfam" id="PF00501">
    <property type="entry name" value="AMP-binding"/>
    <property type="match status" value="1"/>
</dbReference>
<dbReference type="InterPro" id="IPR020806">
    <property type="entry name" value="PKS_PP-bd"/>
</dbReference>
<evidence type="ECO:0000256" key="4">
    <source>
        <dbReference type="ARBA" id="ARBA00022553"/>
    </source>
</evidence>
<dbReference type="FunFam" id="3.40.50.12780:FF:000012">
    <property type="entry name" value="Non-ribosomal peptide synthetase"/>
    <property type="match status" value="1"/>
</dbReference>
<keyword evidence="4" id="KW-0597">Phosphoprotein</keyword>
<dbReference type="PROSITE" id="PS50075">
    <property type="entry name" value="CARRIER"/>
    <property type="match status" value="1"/>
</dbReference>
<organism evidence="6 7">
    <name type="scientific">Nostoc minutum NIES-26</name>
    <dbReference type="NCBI Taxonomy" id="1844469"/>
    <lineage>
        <taxon>Bacteria</taxon>
        <taxon>Bacillati</taxon>
        <taxon>Cyanobacteriota</taxon>
        <taxon>Cyanophyceae</taxon>
        <taxon>Nostocales</taxon>
        <taxon>Nostocaceae</taxon>
        <taxon>Nostoc</taxon>
    </lineage>
</organism>
<dbReference type="InterPro" id="IPR045851">
    <property type="entry name" value="AMP-bd_C_sf"/>
</dbReference>
<dbReference type="PANTHER" id="PTHR45527">
    <property type="entry name" value="NONRIBOSOMAL PEPTIDE SYNTHETASE"/>
    <property type="match status" value="1"/>
</dbReference>
<dbReference type="FunFam" id="3.40.50.980:FF:000002">
    <property type="entry name" value="Enterobactin synthetase component F"/>
    <property type="match status" value="1"/>
</dbReference>
<dbReference type="Pfam" id="PF00550">
    <property type="entry name" value="PP-binding"/>
    <property type="match status" value="1"/>
</dbReference>
<dbReference type="Gene3D" id="3.30.559.30">
    <property type="entry name" value="Nonribosomal peptide synthetase, condensation domain"/>
    <property type="match status" value="1"/>
</dbReference>
<gene>
    <name evidence="6" type="ORF">A6770_40260</name>
</gene>
<evidence type="ECO:0000313" key="7">
    <source>
        <dbReference type="Proteomes" id="UP000252107"/>
    </source>
</evidence>
<name>A0A367RL57_9NOSO</name>
<dbReference type="AlphaFoldDB" id="A0A367RL57"/>
<comment type="similarity">
    <text evidence="2">Belongs to the ATP-dependent AMP-binding enzyme family.</text>
</comment>
<dbReference type="PROSITE" id="PS00455">
    <property type="entry name" value="AMP_BINDING"/>
    <property type="match status" value="1"/>
</dbReference>
<dbReference type="NCBIfam" id="TIGR01733">
    <property type="entry name" value="AA-adenyl-dom"/>
    <property type="match status" value="1"/>
</dbReference>
<feature type="domain" description="Carrier" evidence="5">
    <location>
        <begin position="722"/>
        <end position="797"/>
    </location>
</feature>
<comment type="cofactor">
    <cofactor evidence="1">
        <name>pantetheine 4'-phosphate</name>
        <dbReference type="ChEBI" id="CHEBI:47942"/>
    </cofactor>
</comment>
<dbReference type="GO" id="GO:0003824">
    <property type="term" value="F:catalytic activity"/>
    <property type="evidence" value="ECO:0007669"/>
    <property type="project" value="InterPro"/>
</dbReference>